<dbReference type="UniPathway" id="UPA00275">
    <property type="reaction ID" value="UER00401"/>
</dbReference>
<keyword evidence="14" id="KW-0378">Hydrolase</keyword>
<evidence type="ECO:0000259" key="18">
    <source>
        <dbReference type="PROSITE" id="PS51747"/>
    </source>
</evidence>
<feature type="binding site" evidence="16">
    <location>
        <begin position="257"/>
        <end position="263"/>
    </location>
    <ligand>
        <name>NADP(+)</name>
        <dbReference type="ChEBI" id="CHEBI:58349"/>
    </ligand>
</feature>
<feature type="binding site" evidence="17">
    <location>
        <position position="88"/>
    </location>
    <ligand>
        <name>Zn(2+)</name>
        <dbReference type="ChEBI" id="CHEBI:29105"/>
        <note>catalytic</note>
    </ligand>
</feature>
<dbReference type="PANTHER" id="PTHR38011">
    <property type="entry name" value="DIHYDROFOLATE REDUCTASE FAMILY PROTEIN (AFU_ORTHOLOGUE AFUA_8G06820)"/>
    <property type="match status" value="1"/>
</dbReference>
<comment type="catalytic activity">
    <reaction evidence="13 14">
        <text>2,5-diamino-6-hydroxy-4-(5-phosphoribosylamino)-pyrimidine + H2O + H(+) = 5-amino-6-(5-phospho-D-ribosylamino)uracil + NH4(+)</text>
        <dbReference type="Rhea" id="RHEA:21868"/>
        <dbReference type="ChEBI" id="CHEBI:15377"/>
        <dbReference type="ChEBI" id="CHEBI:15378"/>
        <dbReference type="ChEBI" id="CHEBI:28938"/>
        <dbReference type="ChEBI" id="CHEBI:58453"/>
        <dbReference type="ChEBI" id="CHEBI:58614"/>
        <dbReference type="EC" id="3.5.4.26"/>
    </reaction>
</comment>
<protein>
    <recommendedName>
        <fullName evidence="14">Riboflavin biosynthesis protein RibD</fullName>
    </recommendedName>
    <domain>
        <recommendedName>
            <fullName evidence="14">Diaminohydroxyphosphoribosylaminopyrimidine deaminase</fullName>
            <shortName evidence="14">DRAP deaminase</shortName>
            <ecNumber evidence="14">3.5.4.26</ecNumber>
        </recommendedName>
        <alternativeName>
            <fullName evidence="14">Riboflavin-specific deaminase</fullName>
        </alternativeName>
    </domain>
    <domain>
        <recommendedName>
            <fullName evidence="14">5-amino-6-(5-phosphoribosylamino)uracil reductase</fullName>
            <ecNumber evidence="14">1.1.1.193</ecNumber>
        </recommendedName>
        <alternativeName>
            <fullName evidence="14">HTP reductase</fullName>
        </alternativeName>
    </domain>
</protein>
<dbReference type="Gene3D" id="3.40.140.10">
    <property type="entry name" value="Cytidine Deaminase, domain 2"/>
    <property type="match status" value="1"/>
</dbReference>
<feature type="binding site" evidence="16">
    <location>
        <position position="170"/>
    </location>
    <ligand>
        <name>NADP(+)</name>
        <dbReference type="ChEBI" id="CHEBI:58349"/>
    </ligand>
</feature>
<dbReference type="GO" id="GO:0008703">
    <property type="term" value="F:5-amino-6-(5-phosphoribosylamino)uracil reductase activity"/>
    <property type="evidence" value="ECO:0007669"/>
    <property type="project" value="UniProtKB-EC"/>
</dbReference>
<feature type="binding site" evidence="16">
    <location>
        <position position="184"/>
    </location>
    <ligand>
        <name>substrate</name>
    </ligand>
</feature>
<keyword evidence="8 14" id="KW-0862">Zinc</keyword>
<dbReference type="InterPro" id="IPR002734">
    <property type="entry name" value="RibDG_C"/>
</dbReference>
<dbReference type="RefSeq" id="WP_047253146.1">
    <property type="nucleotide sequence ID" value="NZ_CP011545.1"/>
</dbReference>
<dbReference type="InterPro" id="IPR016192">
    <property type="entry name" value="APOBEC/CMP_deaminase_Zn-bd"/>
</dbReference>
<evidence type="ECO:0000256" key="15">
    <source>
        <dbReference type="PIRSR" id="PIRSR006769-1"/>
    </source>
</evidence>
<feature type="active site" description="Proton donor" evidence="15">
    <location>
        <position position="56"/>
    </location>
</feature>
<proteinExistence type="inferred from homology"/>
<dbReference type="InterPro" id="IPR016193">
    <property type="entry name" value="Cytidine_deaminase-like"/>
</dbReference>
<feature type="binding site" evidence="16">
    <location>
        <position position="168"/>
    </location>
    <ligand>
        <name>substrate</name>
    </ligand>
</feature>
<evidence type="ECO:0000256" key="16">
    <source>
        <dbReference type="PIRSR" id="PIRSR006769-2"/>
    </source>
</evidence>
<dbReference type="Proteomes" id="UP000035540">
    <property type="component" value="Chromosome"/>
</dbReference>
<feature type="binding site" evidence="16">
    <location>
        <position position="200"/>
    </location>
    <ligand>
        <name>NADP(+)</name>
        <dbReference type="ChEBI" id="CHEBI:58349"/>
    </ligand>
</feature>
<reference evidence="20" key="2">
    <citation type="submission" date="2015-05" db="EMBL/GenBank/DDBJ databases">
        <title>Complete genome sequence of Corynebacterium testudinoris DSM 44614, recovered from necrotic lesions in the mouth of a tortoise.</title>
        <authorList>
            <person name="Ruckert C."/>
            <person name="Albersmeier A."/>
            <person name="Winkler A."/>
            <person name="Tauch A."/>
        </authorList>
    </citation>
    <scope>NUCLEOTIDE SEQUENCE [LARGE SCALE GENOMIC DNA]</scope>
    <source>
        <strain evidence="20">DSM 44614</strain>
    </source>
</reference>
<comment type="similarity">
    <text evidence="4 14">In the N-terminal section; belongs to the cytidine and deoxycytidylate deaminase family.</text>
</comment>
<evidence type="ECO:0000256" key="2">
    <source>
        <dbReference type="ARBA" id="ARBA00004882"/>
    </source>
</evidence>
<evidence type="ECO:0000313" key="19">
    <source>
        <dbReference type="EMBL" id="AKK08867.1"/>
    </source>
</evidence>
<dbReference type="EC" id="1.1.1.193" evidence="14"/>
<dbReference type="KEGG" id="cted:CTEST_07150"/>
<evidence type="ECO:0000256" key="4">
    <source>
        <dbReference type="ARBA" id="ARBA00005259"/>
    </source>
</evidence>
<evidence type="ECO:0000256" key="13">
    <source>
        <dbReference type="ARBA" id="ARBA00049886"/>
    </source>
</evidence>
<evidence type="ECO:0000256" key="9">
    <source>
        <dbReference type="ARBA" id="ARBA00022857"/>
    </source>
</evidence>
<dbReference type="InterPro" id="IPR004794">
    <property type="entry name" value="Eubact_RibD"/>
</dbReference>
<feature type="binding site" evidence="16">
    <location>
        <position position="255"/>
    </location>
    <ligand>
        <name>substrate</name>
    </ligand>
</feature>
<feature type="binding site" evidence="16">
    <location>
        <position position="204"/>
    </location>
    <ligand>
        <name>substrate</name>
    </ligand>
</feature>
<dbReference type="AlphaFoldDB" id="A0A0G3HCH1"/>
<feature type="binding site" evidence="17">
    <location>
        <position position="54"/>
    </location>
    <ligand>
        <name>Zn(2+)</name>
        <dbReference type="ChEBI" id="CHEBI:29105"/>
        <note>catalytic</note>
    </ligand>
</feature>
<comment type="function">
    <text evidence="1 14">Converts 2,5-diamino-6-(ribosylamino)-4(3h)-pyrimidinone 5'-phosphate into 5-amino-6-(ribosylamino)-2,4(1h,3h)-pyrimidinedione 5'-phosphate.</text>
</comment>
<comment type="pathway">
    <text evidence="3 14">Cofactor biosynthesis; riboflavin biosynthesis; 5-amino-6-(D-ribitylamino)uracil from GTP: step 3/4.</text>
</comment>
<dbReference type="EC" id="3.5.4.26" evidence="14"/>
<accession>A0A0G3HCH1</accession>
<evidence type="ECO:0000256" key="3">
    <source>
        <dbReference type="ARBA" id="ARBA00004910"/>
    </source>
</evidence>
<keyword evidence="9 14" id="KW-0521">NADP</keyword>
<evidence type="ECO:0000256" key="7">
    <source>
        <dbReference type="ARBA" id="ARBA00022723"/>
    </source>
</evidence>
<dbReference type="PATRIC" id="fig|136857.5.peg.1425"/>
<evidence type="ECO:0000313" key="20">
    <source>
        <dbReference type="Proteomes" id="UP000035540"/>
    </source>
</evidence>
<dbReference type="NCBIfam" id="TIGR00326">
    <property type="entry name" value="eubact_ribD"/>
    <property type="match status" value="1"/>
</dbReference>
<feature type="binding site" evidence="16">
    <location>
        <position position="207"/>
    </location>
    <ligand>
        <name>substrate</name>
    </ligand>
</feature>
<sequence length="323" mass="33575">MPPLPVEVALRAALQAGAAVHGTTSPNPPVGAAILSADGQLVGVGGTQPAGGPHAEVMALRAAGDQARGGMAVVTLEPCNHTGRTGPCSQALVEAGVAYVRYLHSDPNAAASGGADYLRAHGVDVQQLPDEAPDLAPWLAAVRMSRPHVTLKFAQTLDGFTAAEDGSSQWITGEEARRHVHADRRRRDAIIIGTGTAVADNPSLTARLDDGLTHQPRRVIIGTRDLQRPGFEQYPGITQALAALWETGARDILVEGGASLASSFLEAGVVDAVQAYLAPTLLGDGRGVLARAVGPTLADAIAFDLDNVIRLGDDVLLEMTRRD</sequence>
<dbReference type="CDD" id="cd01284">
    <property type="entry name" value="Riboflavin_deaminase-reductase"/>
    <property type="match status" value="1"/>
</dbReference>
<dbReference type="OrthoDB" id="9800865at2"/>
<comment type="catalytic activity">
    <reaction evidence="12 14">
        <text>5-amino-6-(5-phospho-D-ribitylamino)uracil + NADP(+) = 5-amino-6-(5-phospho-D-ribosylamino)uracil + NADPH + H(+)</text>
        <dbReference type="Rhea" id="RHEA:17845"/>
        <dbReference type="ChEBI" id="CHEBI:15378"/>
        <dbReference type="ChEBI" id="CHEBI:57783"/>
        <dbReference type="ChEBI" id="CHEBI:58349"/>
        <dbReference type="ChEBI" id="CHEBI:58421"/>
        <dbReference type="ChEBI" id="CHEBI:58453"/>
        <dbReference type="EC" id="1.1.1.193"/>
    </reaction>
</comment>
<keyword evidence="10 14" id="KW-0560">Oxidoreductase</keyword>
<dbReference type="PROSITE" id="PS51747">
    <property type="entry name" value="CYT_DCMP_DEAMINASES_2"/>
    <property type="match status" value="1"/>
</dbReference>
<keyword evidence="7 14" id="KW-0479">Metal-binding</keyword>
<evidence type="ECO:0000256" key="14">
    <source>
        <dbReference type="PIRNR" id="PIRNR006769"/>
    </source>
</evidence>
<evidence type="ECO:0000256" key="5">
    <source>
        <dbReference type="ARBA" id="ARBA00007417"/>
    </source>
</evidence>
<organism evidence="19 20">
    <name type="scientific">Corynebacterium testudinoris</name>
    <dbReference type="NCBI Taxonomy" id="136857"/>
    <lineage>
        <taxon>Bacteria</taxon>
        <taxon>Bacillati</taxon>
        <taxon>Actinomycetota</taxon>
        <taxon>Actinomycetes</taxon>
        <taxon>Mycobacteriales</taxon>
        <taxon>Corynebacteriaceae</taxon>
        <taxon>Corynebacterium</taxon>
    </lineage>
</organism>
<dbReference type="SUPFAM" id="SSF53927">
    <property type="entry name" value="Cytidine deaminase-like"/>
    <property type="match status" value="1"/>
</dbReference>
<feature type="domain" description="CMP/dCMP-type deaminase" evidence="18">
    <location>
        <begin position="4"/>
        <end position="126"/>
    </location>
</feature>
<reference evidence="19 20" key="1">
    <citation type="journal article" date="2015" name="Genome Announc.">
        <title>Complete Genome Sequence of the Type Strain Corynebacterium testudinoris DSM 44614, Recovered from Necrotic Lesions in the Mouth of a Tortoise.</title>
        <authorList>
            <person name="Ruckert C."/>
            <person name="Kriete M."/>
            <person name="Jaenicke S."/>
            <person name="Winkler A."/>
            <person name="Tauch A."/>
        </authorList>
    </citation>
    <scope>NUCLEOTIDE SEQUENCE [LARGE SCALE GENOMIC DNA]</scope>
    <source>
        <strain evidence="19 20">DSM 44614</strain>
    </source>
</reference>
<dbReference type="InterPro" id="IPR050765">
    <property type="entry name" value="Riboflavin_Biosynth_HTPR"/>
</dbReference>
<dbReference type="STRING" id="136857.CTEST_07150"/>
<feature type="binding site" evidence="16">
    <location>
        <position position="154"/>
    </location>
    <ligand>
        <name>NADP(+)</name>
        <dbReference type="ChEBI" id="CHEBI:58349"/>
    </ligand>
</feature>
<dbReference type="PIRSF" id="PIRSF006769">
    <property type="entry name" value="RibD"/>
    <property type="match status" value="1"/>
</dbReference>
<dbReference type="InterPro" id="IPR002125">
    <property type="entry name" value="CMP_dCMP_dom"/>
</dbReference>
<keyword evidence="20" id="KW-1185">Reference proteome</keyword>
<name>A0A0G3HCH1_9CORY</name>
<evidence type="ECO:0000256" key="1">
    <source>
        <dbReference type="ARBA" id="ARBA00002151"/>
    </source>
</evidence>
<keyword evidence="11" id="KW-0511">Multifunctional enzyme</keyword>
<comment type="similarity">
    <text evidence="5 14">In the C-terminal section; belongs to the HTP reductase family.</text>
</comment>
<dbReference type="Pfam" id="PF01872">
    <property type="entry name" value="RibD_C"/>
    <property type="match status" value="2"/>
</dbReference>
<evidence type="ECO:0000256" key="17">
    <source>
        <dbReference type="PIRSR" id="PIRSR006769-3"/>
    </source>
</evidence>
<dbReference type="PROSITE" id="PS00903">
    <property type="entry name" value="CYT_DCMP_DEAMINASES_1"/>
    <property type="match status" value="1"/>
</dbReference>
<dbReference type="Gene3D" id="3.40.430.10">
    <property type="entry name" value="Dihydrofolate Reductase, subunit A"/>
    <property type="match status" value="2"/>
</dbReference>
<evidence type="ECO:0000256" key="8">
    <source>
        <dbReference type="ARBA" id="ARBA00022833"/>
    </source>
</evidence>
<dbReference type="PANTHER" id="PTHR38011:SF7">
    <property type="entry name" value="2,5-DIAMINO-6-RIBOSYLAMINO-4(3H)-PYRIMIDINONE 5'-PHOSPHATE REDUCTASE"/>
    <property type="match status" value="1"/>
</dbReference>
<feature type="binding site" evidence="17">
    <location>
        <position position="79"/>
    </location>
    <ligand>
        <name>Zn(2+)</name>
        <dbReference type="ChEBI" id="CHEBI:29105"/>
        <note>catalytic</note>
    </ligand>
</feature>
<dbReference type="InterPro" id="IPR024072">
    <property type="entry name" value="DHFR-like_dom_sf"/>
</dbReference>
<evidence type="ECO:0000256" key="11">
    <source>
        <dbReference type="ARBA" id="ARBA00023268"/>
    </source>
</evidence>
<dbReference type="GO" id="GO:0008835">
    <property type="term" value="F:diaminohydroxyphosphoribosylaminopyrimidine deaminase activity"/>
    <property type="evidence" value="ECO:0007669"/>
    <property type="project" value="UniProtKB-EC"/>
</dbReference>
<dbReference type="SUPFAM" id="SSF53597">
    <property type="entry name" value="Dihydrofolate reductase-like"/>
    <property type="match status" value="1"/>
</dbReference>
<evidence type="ECO:0000256" key="10">
    <source>
        <dbReference type="ARBA" id="ARBA00023002"/>
    </source>
</evidence>
<feature type="binding site" evidence="16">
    <location>
        <position position="223"/>
    </location>
    <ligand>
        <name>NADP(+)</name>
        <dbReference type="ChEBI" id="CHEBI:58349"/>
    </ligand>
</feature>
<dbReference type="GO" id="GO:0009231">
    <property type="term" value="P:riboflavin biosynthetic process"/>
    <property type="evidence" value="ECO:0007669"/>
    <property type="project" value="UniProtKB-UniPathway"/>
</dbReference>
<comment type="cofactor">
    <cofactor evidence="14 17">
        <name>Zn(2+)</name>
        <dbReference type="ChEBI" id="CHEBI:29105"/>
    </cofactor>
    <text evidence="14 17">Binds 1 zinc ion.</text>
</comment>
<keyword evidence="6 14" id="KW-0686">Riboflavin biosynthesis</keyword>
<dbReference type="EMBL" id="CP011545">
    <property type="protein sequence ID" value="AKK08867.1"/>
    <property type="molecule type" value="Genomic_DNA"/>
</dbReference>
<gene>
    <name evidence="19" type="primary">ribD</name>
    <name evidence="19" type="ORF">CTEST_07150</name>
</gene>
<dbReference type="GO" id="GO:0008270">
    <property type="term" value="F:zinc ion binding"/>
    <property type="evidence" value="ECO:0007669"/>
    <property type="project" value="InterPro"/>
</dbReference>
<feature type="binding site" evidence="16">
    <location>
        <position position="196"/>
    </location>
    <ligand>
        <name>NADP(+)</name>
        <dbReference type="ChEBI" id="CHEBI:58349"/>
    </ligand>
</feature>
<dbReference type="Pfam" id="PF00383">
    <property type="entry name" value="dCMP_cyt_deam_1"/>
    <property type="match status" value="1"/>
</dbReference>
<evidence type="ECO:0000256" key="12">
    <source>
        <dbReference type="ARBA" id="ARBA00049861"/>
    </source>
</evidence>
<comment type="pathway">
    <text evidence="2 14">Cofactor biosynthesis; riboflavin biosynthesis; 5-amino-6-(D-ribitylamino)uracil from GTP: step 2/4.</text>
</comment>
<evidence type="ECO:0000256" key="6">
    <source>
        <dbReference type="ARBA" id="ARBA00022619"/>
    </source>
</evidence>